<dbReference type="RefSeq" id="WP_344482692.1">
    <property type="nucleotide sequence ID" value="NZ_BAAASB010000018.1"/>
</dbReference>
<evidence type="ECO:0000313" key="2">
    <source>
        <dbReference type="Proteomes" id="UP001596160"/>
    </source>
</evidence>
<comment type="caution">
    <text evidence="1">The sequence shown here is derived from an EMBL/GenBank/DDBJ whole genome shotgun (WGS) entry which is preliminary data.</text>
</comment>
<protein>
    <submittedName>
        <fullName evidence="1">Uncharacterized protein</fullName>
    </submittedName>
</protein>
<evidence type="ECO:0000313" key="1">
    <source>
        <dbReference type="EMBL" id="MFC5155236.1"/>
    </source>
</evidence>
<accession>A0ABW0AQ92</accession>
<dbReference type="EMBL" id="JBHSKP010000021">
    <property type="protein sequence ID" value="MFC5155236.1"/>
    <property type="molecule type" value="Genomic_DNA"/>
</dbReference>
<sequence length="203" mass="22139">MDSIAGTAAFDSYDTSRAATQPGYRNRVLTVPAAFAEARLEVRPAGVRNVFNNAGSGWDLRWSTAELHAAMVANLSQYRDVPQRKVQGYSDLSWMNYPDNYQGPKGDNGQNAVWGGFPFAFSDSELRHGFRPPDIIDSVQQLTAAVDASLGDEGLDNITLNAAMRRLALVHVKDGNTQAANQVLDTLVTTFEHKNVPAPAQRS</sequence>
<organism evidence="1 2">
    <name type="scientific">Streptomyces amakusaensis</name>
    <dbReference type="NCBI Taxonomy" id="67271"/>
    <lineage>
        <taxon>Bacteria</taxon>
        <taxon>Bacillati</taxon>
        <taxon>Actinomycetota</taxon>
        <taxon>Actinomycetes</taxon>
        <taxon>Kitasatosporales</taxon>
        <taxon>Streptomycetaceae</taxon>
        <taxon>Streptomyces</taxon>
    </lineage>
</organism>
<dbReference type="Proteomes" id="UP001596160">
    <property type="component" value="Unassembled WGS sequence"/>
</dbReference>
<name>A0ABW0AQ92_9ACTN</name>
<proteinExistence type="predicted"/>
<gene>
    <name evidence="1" type="ORF">ACFPRH_26225</name>
</gene>
<reference evidence="2" key="1">
    <citation type="journal article" date="2019" name="Int. J. Syst. Evol. Microbiol.">
        <title>The Global Catalogue of Microorganisms (GCM) 10K type strain sequencing project: providing services to taxonomists for standard genome sequencing and annotation.</title>
        <authorList>
            <consortium name="The Broad Institute Genomics Platform"/>
            <consortium name="The Broad Institute Genome Sequencing Center for Infectious Disease"/>
            <person name="Wu L."/>
            <person name="Ma J."/>
        </authorList>
    </citation>
    <scope>NUCLEOTIDE SEQUENCE [LARGE SCALE GENOMIC DNA]</scope>
    <source>
        <strain evidence="2">PCU 266</strain>
    </source>
</reference>
<keyword evidence="2" id="KW-1185">Reference proteome</keyword>